<dbReference type="Proteomes" id="UP000199245">
    <property type="component" value="Unassembled WGS sequence"/>
</dbReference>
<sequence length="194" mass="21970">MRTHGREGCASPSREMGTASFGRDFRFLRRSVVRIGVRVLAHHNLVGPATSGSSINPEFESNTITWPRCYSRQKGRDMEEDIFPTGIRLYESEAFVFLKQLDHALGHFTISPAQRPHNRTSLLTSCLGCEQQVVNASVGIRGKRQARYPRCGPFLLPMFLFHARKVIEVAEGRRISREHSKDCSRRSVPARTIC</sequence>
<name>A0A1G7H3X3_9BRAD</name>
<protein>
    <submittedName>
        <fullName evidence="1">Uncharacterized protein</fullName>
    </submittedName>
</protein>
<evidence type="ECO:0000313" key="2">
    <source>
        <dbReference type="Proteomes" id="UP000199245"/>
    </source>
</evidence>
<organism evidence="1 2">
    <name type="scientific">Bradyrhizobium brasilense</name>
    <dbReference type="NCBI Taxonomy" id="1419277"/>
    <lineage>
        <taxon>Bacteria</taxon>
        <taxon>Pseudomonadati</taxon>
        <taxon>Pseudomonadota</taxon>
        <taxon>Alphaproteobacteria</taxon>
        <taxon>Hyphomicrobiales</taxon>
        <taxon>Nitrobacteraceae</taxon>
        <taxon>Bradyrhizobium</taxon>
    </lineage>
</organism>
<evidence type="ECO:0000313" key="1">
    <source>
        <dbReference type="EMBL" id="SDE95148.1"/>
    </source>
</evidence>
<dbReference type="EMBL" id="FMZW01000040">
    <property type="protein sequence ID" value="SDE95148.1"/>
    <property type="molecule type" value="Genomic_DNA"/>
</dbReference>
<accession>A0A1G7H3X3</accession>
<gene>
    <name evidence="1" type="ORF">SAMN05216337_104033</name>
</gene>
<proteinExistence type="predicted"/>
<dbReference type="AlphaFoldDB" id="A0A1G7H3X3"/>
<reference evidence="1 2" key="1">
    <citation type="submission" date="2016-10" db="EMBL/GenBank/DDBJ databases">
        <authorList>
            <person name="de Groot N.N."/>
        </authorList>
    </citation>
    <scope>NUCLEOTIDE SEQUENCE [LARGE SCALE GENOMIC DNA]</scope>
    <source>
        <strain evidence="1 2">R5</strain>
    </source>
</reference>